<protein>
    <submittedName>
        <fullName evidence="1">Uncharacterized protein</fullName>
    </submittedName>
</protein>
<dbReference type="Proteomes" id="UP001054945">
    <property type="component" value="Unassembled WGS sequence"/>
</dbReference>
<evidence type="ECO:0000313" key="2">
    <source>
        <dbReference type="Proteomes" id="UP001054945"/>
    </source>
</evidence>
<keyword evidence="2" id="KW-1185">Reference proteome</keyword>
<comment type="caution">
    <text evidence="1">The sequence shown here is derived from an EMBL/GenBank/DDBJ whole genome shotgun (WGS) entry which is preliminary data.</text>
</comment>
<dbReference type="AlphaFoldDB" id="A0AAV4QUQ1"/>
<dbReference type="EMBL" id="BPLR01006733">
    <property type="protein sequence ID" value="GIY12051.1"/>
    <property type="molecule type" value="Genomic_DNA"/>
</dbReference>
<organism evidence="1 2">
    <name type="scientific">Caerostris extrusa</name>
    <name type="common">Bark spider</name>
    <name type="synonym">Caerostris bankana</name>
    <dbReference type="NCBI Taxonomy" id="172846"/>
    <lineage>
        <taxon>Eukaryota</taxon>
        <taxon>Metazoa</taxon>
        <taxon>Ecdysozoa</taxon>
        <taxon>Arthropoda</taxon>
        <taxon>Chelicerata</taxon>
        <taxon>Arachnida</taxon>
        <taxon>Araneae</taxon>
        <taxon>Araneomorphae</taxon>
        <taxon>Entelegynae</taxon>
        <taxon>Araneoidea</taxon>
        <taxon>Araneidae</taxon>
        <taxon>Caerostris</taxon>
    </lineage>
</organism>
<evidence type="ECO:0000313" key="1">
    <source>
        <dbReference type="EMBL" id="GIY12051.1"/>
    </source>
</evidence>
<name>A0AAV4QUQ1_CAEEX</name>
<gene>
    <name evidence="1" type="ORF">CEXT_285441</name>
</gene>
<sequence length="129" mass="14348">MGGRYIGRSSNVVYSSRRRGISARPTYEKIGAKAVFGFSQTNDVNSLMMFGVNEPVESARVQPMTVCSVVDKPELGWCPSLTSEEDQYHIVRVYWLCDSSETVPGRGCLCASESFNCGSPDLWCVQEYK</sequence>
<accession>A0AAV4QUQ1</accession>
<reference evidence="1 2" key="1">
    <citation type="submission" date="2021-06" db="EMBL/GenBank/DDBJ databases">
        <title>Caerostris extrusa draft genome.</title>
        <authorList>
            <person name="Kono N."/>
            <person name="Arakawa K."/>
        </authorList>
    </citation>
    <scope>NUCLEOTIDE SEQUENCE [LARGE SCALE GENOMIC DNA]</scope>
</reference>
<proteinExistence type="predicted"/>